<dbReference type="RefSeq" id="WP_062519487.1">
    <property type="nucleotide sequence ID" value="NZ_CP048429.1"/>
</dbReference>
<proteinExistence type="predicted"/>
<reference evidence="2 4" key="2">
    <citation type="submission" date="2016-10" db="EMBL/GenBank/DDBJ databases">
        <authorList>
            <person name="de Groot N.N."/>
        </authorList>
    </citation>
    <scope>NUCLEOTIDE SEQUENCE [LARGE SCALE GENOMIC DNA]</scope>
    <source>
        <strain evidence="2 4">CGMCC 1.10239</strain>
    </source>
</reference>
<evidence type="ECO:0000313" key="4">
    <source>
        <dbReference type="Proteomes" id="UP000182783"/>
    </source>
</evidence>
<gene>
    <name evidence="1" type="ORF">AML91_01935</name>
    <name evidence="2" type="ORF">SAMN05216191_13447</name>
</gene>
<organism evidence="2 4">
    <name type="scientific">Paenibacillus jilunlii</name>
    <dbReference type="NCBI Taxonomy" id="682956"/>
    <lineage>
        <taxon>Bacteria</taxon>
        <taxon>Bacillati</taxon>
        <taxon>Bacillota</taxon>
        <taxon>Bacilli</taxon>
        <taxon>Bacillales</taxon>
        <taxon>Paenibacillaceae</taxon>
        <taxon>Paenibacillus</taxon>
    </lineage>
</organism>
<protein>
    <submittedName>
        <fullName evidence="2">Uncharacterized protein</fullName>
    </submittedName>
</protein>
<name>A0A1H0A311_9BACL</name>
<dbReference type="Proteomes" id="UP000070252">
    <property type="component" value="Unassembled WGS sequence"/>
</dbReference>
<dbReference type="AlphaFoldDB" id="A0A1H0A311"/>
<evidence type="ECO:0000313" key="1">
    <source>
        <dbReference type="EMBL" id="KWX79952.1"/>
    </source>
</evidence>
<keyword evidence="3" id="KW-1185">Reference proteome</keyword>
<accession>A0A1H0A311</accession>
<reference evidence="1 3" key="1">
    <citation type="submission" date="2015-08" db="EMBL/GenBank/DDBJ databases">
        <title>Genome of Paenibacillus jilunlii.</title>
        <authorList>
            <person name="Sant'Anna F.H."/>
            <person name="Ambrosini A."/>
            <person name="Souza R."/>
            <person name="Bach E."/>
            <person name="Fernandes G."/>
            <person name="Balsanelli E."/>
            <person name="Baura V.A."/>
            <person name="Pedrosa F.O."/>
            <person name="Souza E.M."/>
            <person name="Passaglia L."/>
        </authorList>
    </citation>
    <scope>NUCLEOTIDE SEQUENCE [LARGE SCALE GENOMIC DNA]</scope>
    <source>
        <strain evidence="1 3">DSM 23019</strain>
    </source>
</reference>
<dbReference type="EMBL" id="FNGM01000034">
    <property type="protein sequence ID" value="SDN27968.1"/>
    <property type="molecule type" value="Genomic_DNA"/>
</dbReference>
<dbReference type="OrthoDB" id="2641442at2"/>
<evidence type="ECO:0000313" key="3">
    <source>
        <dbReference type="Proteomes" id="UP000070252"/>
    </source>
</evidence>
<sequence>MKTRDERTKYIIRHKDGYFIDVAGNQTFDFMKVTKWSDEESLYDFLNHNSYAPPNPLDYTAQRVHITYELIGVDTNVQQE</sequence>
<dbReference type="EMBL" id="LIPY01000082">
    <property type="protein sequence ID" value="KWX79952.1"/>
    <property type="molecule type" value="Genomic_DNA"/>
</dbReference>
<evidence type="ECO:0000313" key="2">
    <source>
        <dbReference type="EMBL" id="SDN27968.1"/>
    </source>
</evidence>
<dbReference type="Proteomes" id="UP000182783">
    <property type="component" value="Unassembled WGS sequence"/>
</dbReference>